<reference evidence="1" key="2">
    <citation type="journal article" date="2022" name="New Phytol.">
        <title>Evolutionary transition to the ectomycorrhizal habit in the genomes of a hyperdiverse lineage of mushroom-forming fungi.</title>
        <authorList>
            <person name="Looney B."/>
            <person name="Miyauchi S."/>
            <person name="Morin E."/>
            <person name="Drula E."/>
            <person name="Courty P.E."/>
            <person name="Kohler A."/>
            <person name="Kuo A."/>
            <person name="LaButti K."/>
            <person name="Pangilinan J."/>
            <person name="Lipzen A."/>
            <person name="Riley R."/>
            <person name="Andreopoulos W."/>
            <person name="He G."/>
            <person name="Johnson J."/>
            <person name="Nolan M."/>
            <person name="Tritt A."/>
            <person name="Barry K.W."/>
            <person name="Grigoriev I.V."/>
            <person name="Nagy L.G."/>
            <person name="Hibbett D."/>
            <person name="Henrissat B."/>
            <person name="Matheny P.B."/>
            <person name="Labbe J."/>
            <person name="Martin F.M."/>
        </authorList>
    </citation>
    <scope>NUCLEOTIDE SEQUENCE</scope>
    <source>
        <strain evidence="1">HHB10654</strain>
    </source>
</reference>
<accession>A0ACB8SSU7</accession>
<dbReference type="EMBL" id="MU277228">
    <property type="protein sequence ID" value="KAI0059272.1"/>
    <property type="molecule type" value="Genomic_DNA"/>
</dbReference>
<dbReference type="Proteomes" id="UP000814140">
    <property type="component" value="Unassembled WGS sequence"/>
</dbReference>
<gene>
    <name evidence="1" type="ORF">BV25DRAFT_1918728</name>
</gene>
<reference evidence="1" key="1">
    <citation type="submission" date="2021-03" db="EMBL/GenBank/DDBJ databases">
        <authorList>
            <consortium name="DOE Joint Genome Institute"/>
            <person name="Ahrendt S."/>
            <person name="Looney B.P."/>
            <person name="Miyauchi S."/>
            <person name="Morin E."/>
            <person name="Drula E."/>
            <person name="Courty P.E."/>
            <person name="Chicoki N."/>
            <person name="Fauchery L."/>
            <person name="Kohler A."/>
            <person name="Kuo A."/>
            <person name="Labutti K."/>
            <person name="Pangilinan J."/>
            <person name="Lipzen A."/>
            <person name="Riley R."/>
            <person name="Andreopoulos W."/>
            <person name="He G."/>
            <person name="Johnson J."/>
            <person name="Barry K.W."/>
            <person name="Grigoriev I.V."/>
            <person name="Nagy L."/>
            <person name="Hibbett D."/>
            <person name="Henrissat B."/>
            <person name="Matheny P.B."/>
            <person name="Labbe J."/>
            <person name="Martin F."/>
        </authorList>
    </citation>
    <scope>NUCLEOTIDE SEQUENCE</scope>
    <source>
        <strain evidence="1">HHB10654</strain>
    </source>
</reference>
<evidence type="ECO:0000313" key="2">
    <source>
        <dbReference type="Proteomes" id="UP000814140"/>
    </source>
</evidence>
<sequence length="140" mass="15582">MHAVYNEFSVSRHPLLQGAFGSIDGLNLPYETSDDIEFENATYNGWLHAHFISSVLVFSGTGLIVSGCFNCPGDWHDSHVAQPVYKKLLQDTPHGYYLVADTVFLCGTDQIKGKIRVLMKAGQKLPGAAQALEEHLWFNR</sequence>
<proteinExistence type="predicted"/>
<comment type="caution">
    <text evidence="1">The sequence shown here is derived from an EMBL/GenBank/DDBJ whole genome shotgun (WGS) entry which is preliminary data.</text>
</comment>
<organism evidence="1 2">
    <name type="scientific">Artomyces pyxidatus</name>
    <dbReference type="NCBI Taxonomy" id="48021"/>
    <lineage>
        <taxon>Eukaryota</taxon>
        <taxon>Fungi</taxon>
        <taxon>Dikarya</taxon>
        <taxon>Basidiomycota</taxon>
        <taxon>Agaricomycotina</taxon>
        <taxon>Agaricomycetes</taxon>
        <taxon>Russulales</taxon>
        <taxon>Auriscalpiaceae</taxon>
        <taxon>Artomyces</taxon>
    </lineage>
</organism>
<name>A0ACB8SSU7_9AGAM</name>
<keyword evidence="2" id="KW-1185">Reference proteome</keyword>
<evidence type="ECO:0000313" key="1">
    <source>
        <dbReference type="EMBL" id="KAI0059272.1"/>
    </source>
</evidence>
<protein>
    <submittedName>
        <fullName evidence="1">Uncharacterized protein</fullName>
    </submittedName>
</protein>